<feature type="region of interest" description="Disordered" evidence="1">
    <location>
        <begin position="250"/>
        <end position="282"/>
    </location>
</feature>
<dbReference type="HOGENOM" id="CLU_381317_0_0_1"/>
<dbReference type="SUPFAM" id="SSF56112">
    <property type="entry name" value="Protein kinase-like (PK-like)"/>
    <property type="match status" value="1"/>
</dbReference>
<keyword evidence="3" id="KW-1185">Reference proteome</keyword>
<accession>A0A067SNU5</accession>
<dbReference type="Proteomes" id="UP000027222">
    <property type="component" value="Unassembled WGS sequence"/>
</dbReference>
<organism evidence="2 3">
    <name type="scientific">Galerina marginata (strain CBS 339.88)</name>
    <dbReference type="NCBI Taxonomy" id="685588"/>
    <lineage>
        <taxon>Eukaryota</taxon>
        <taxon>Fungi</taxon>
        <taxon>Dikarya</taxon>
        <taxon>Basidiomycota</taxon>
        <taxon>Agaricomycotina</taxon>
        <taxon>Agaricomycetes</taxon>
        <taxon>Agaricomycetidae</taxon>
        <taxon>Agaricales</taxon>
        <taxon>Agaricineae</taxon>
        <taxon>Strophariaceae</taxon>
        <taxon>Galerina</taxon>
    </lineage>
</organism>
<feature type="region of interest" description="Disordered" evidence="1">
    <location>
        <begin position="294"/>
        <end position="352"/>
    </location>
</feature>
<gene>
    <name evidence="2" type="ORF">GALMADRAFT_253433</name>
</gene>
<name>A0A067SNU5_GALM3</name>
<evidence type="ECO:0000313" key="3">
    <source>
        <dbReference type="Proteomes" id="UP000027222"/>
    </source>
</evidence>
<feature type="compositionally biased region" description="Polar residues" evidence="1">
    <location>
        <begin position="20"/>
        <end position="38"/>
    </location>
</feature>
<feature type="region of interest" description="Disordered" evidence="1">
    <location>
        <begin position="7"/>
        <end position="38"/>
    </location>
</feature>
<sequence>MIPILAQNNPSQAIPIAAQTPKTPNDLSGNQSSTPLQSTDIPVSVLQTRARLHDFFQNRPPALWMGKGHTASTNTRDTAYFDMHLHKNLRLKRVVFCDDLLNNLSDFCDELILNSPEFPPVTGNSFECNYPEPPPIIDEQTLQSYCTAISSFYLEVATGLRFKTSWDKPAWMIGESPADSRRKFAAADGYLFPDFRQKLSEGQQSDYKLLEAYGLAHFVIWEYKNLACGPKMFEDLRELEGEFTWTTCQERSNEDEESASCPYNVEQHRTQGRLRVTGRRTGPDSTVIQKFLQSKHLHPQPPTDSQQSAGPSTSSRPPAGEQPPQGSKRPADNHDSGPLPKRRRVSAKTSKGASAAVHKKALLLQQAWAEAVSEDATFVIISAGNHEYIGIRLRGTQTFYLSPLIKPSEDTAPAHSKIQVATFIAAFDDALNRARQLQTLIATRTLSQQFPRLFLLRLDEVPESSKILENFVPKDIEPADTLSSEWTDESILARLTSNYSSISLRNHGRKPDIVSKSLPKTWTLNHISTSTSDADVPSTTLFLDLEGLLPNSSRVSRVFLGLLDDTLSAPYYYSKPLVLKIAISPQEKQRLAREFTNYRLLHAETVGSVVQQYGHYSCEVKNGVHYHFLLLEDGGPSLMSRATNQLSRHLDGHSDAYKTALDAFHRKGFVHENLSSDHILMRTDNPDGAANLISLSGCIKPAKDLAKACSNELDVMTNILVTQGRD</sequence>
<dbReference type="AlphaFoldDB" id="A0A067SNU5"/>
<protein>
    <recommendedName>
        <fullName evidence="4">Protein kinase domain-containing protein</fullName>
    </recommendedName>
</protein>
<feature type="compositionally biased region" description="Polar residues" evidence="1">
    <location>
        <begin position="303"/>
        <end position="316"/>
    </location>
</feature>
<evidence type="ECO:0000313" key="2">
    <source>
        <dbReference type="EMBL" id="KDR71712.1"/>
    </source>
</evidence>
<reference evidence="3" key="1">
    <citation type="journal article" date="2014" name="Proc. Natl. Acad. Sci. U.S.A.">
        <title>Extensive sampling of basidiomycete genomes demonstrates inadequacy of the white-rot/brown-rot paradigm for wood decay fungi.</title>
        <authorList>
            <person name="Riley R."/>
            <person name="Salamov A.A."/>
            <person name="Brown D.W."/>
            <person name="Nagy L.G."/>
            <person name="Floudas D."/>
            <person name="Held B.W."/>
            <person name="Levasseur A."/>
            <person name="Lombard V."/>
            <person name="Morin E."/>
            <person name="Otillar R."/>
            <person name="Lindquist E.A."/>
            <person name="Sun H."/>
            <person name="LaButti K.M."/>
            <person name="Schmutz J."/>
            <person name="Jabbour D."/>
            <person name="Luo H."/>
            <person name="Baker S.E."/>
            <person name="Pisabarro A.G."/>
            <person name="Walton J.D."/>
            <person name="Blanchette R.A."/>
            <person name="Henrissat B."/>
            <person name="Martin F."/>
            <person name="Cullen D."/>
            <person name="Hibbett D.S."/>
            <person name="Grigoriev I.V."/>
        </authorList>
    </citation>
    <scope>NUCLEOTIDE SEQUENCE [LARGE SCALE GENOMIC DNA]</scope>
    <source>
        <strain evidence="3">CBS 339.88</strain>
    </source>
</reference>
<evidence type="ECO:0008006" key="4">
    <source>
        <dbReference type="Google" id="ProtNLM"/>
    </source>
</evidence>
<proteinExistence type="predicted"/>
<evidence type="ECO:0000256" key="1">
    <source>
        <dbReference type="SAM" id="MobiDB-lite"/>
    </source>
</evidence>
<dbReference type="OrthoDB" id="2931579at2759"/>
<dbReference type="EMBL" id="KL142391">
    <property type="protein sequence ID" value="KDR71712.1"/>
    <property type="molecule type" value="Genomic_DNA"/>
</dbReference>
<dbReference type="InterPro" id="IPR011009">
    <property type="entry name" value="Kinase-like_dom_sf"/>
</dbReference>